<dbReference type="PaxDb" id="289377-HL41_01410"/>
<dbReference type="AlphaFoldDB" id="A0A075WRJ6"/>
<dbReference type="EMBL" id="CP008796">
    <property type="protein sequence ID" value="AIH03590.1"/>
    <property type="molecule type" value="Genomic_DNA"/>
</dbReference>
<name>A0A075WRJ6_9BACT</name>
<keyword evidence="2" id="KW-1185">Reference proteome</keyword>
<dbReference type="STRING" id="289377.HL41_01410"/>
<dbReference type="KEGG" id="tcm:HL41_01410"/>
<reference evidence="1 2" key="1">
    <citation type="journal article" date="2015" name="Genome Announc.">
        <title>Genome Sequence of a Sulfate-Reducing Thermophilic Bacterium, Thermodesulfobacterium commune DSM 2178T (Phylum Thermodesulfobacteria).</title>
        <authorList>
            <person name="Bhatnagar S."/>
            <person name="Badger J.H."/>
            <person name="Madupu R."/>
            <person name="Khouri H.M."/>
            <person name="O'Connor E.M."/>
            <person name="Robb F.T."/>
            <person name="Ward N.L."/>
            <person name="Eisen J.A."/>
        </authorList>
    </citation>
    <scope>NUCLEOTIDE SEQUENCE [LARGE SCALE GENOMIC DNA]</scope>
    <source>
        <strain evidence="1 2">DSM 2178</strain>
    </source>
</reference>
<dbReference type="eggNOG" id="COG3852">
    <property type="taxonomic scope" value="Bacteria"/>
</dbReference>
<evidence type="ECO:0000313" key="2">
    <source>
        <dbReference type="Proteomes" id="UP000028481"/>
    </source>
</evidence>
<evidence type="ECO:0000313" key="1">
    <source>
        <dbReference type="EMBL" id="AIH03590.1"/>
    </source>
</evidence>
<dbReference type="Proteomes" id="UP000028481">
    <property type="component" value="Chromosome"/>
</dbReference>
<sequence>MKEDLFFCKTLALGSLTQGYFHNLRGILQGAFLELQILLMKKDALSSEELTVRLEKVFSLLKKLLQRLDIAYADINDTSLGPRDLKALLEETLGFWEADLVFKHNVLKEVVEEEKGEVRLPNNLVKGLFCGIGELLFLNLKQGKLVITIKGKSVEFNWDKPLELEILERLKAFLESFSSFIDFKLSRQNLTLRFMDG</sequence>
<dbReference type="RefSeq" id="WP_038063496.1">
    <property type="nucleotide sequence ID" value="NZ_CP008796.1"/>
</dbReference>
<protein>
    <recommendedName>
        <fullName evidence="3">Histidine kinase</fullName>
    </recommendedName>
</protein>
<dbReference type="OrthoDB" id="9800405at2"/>
<evidence type="ECO:0008006" key="3">
    <source>
        <dbReference type="Google" id="ProtNLM"/>
    </source>
</evidence>
<organism evidence="1 2">
    <name type="scientific">Thermodesulfobacterium commune DSM 2178</name>
    <dbReference type="NCBI Taxonomy" id="289377"/>
    <lineage>
        <taxon>Bacteria</taxon>
        <taxon>Pseudomonadati</taxon>
        <taxon>Thermodesulfobacteriota</taxon>
        <taxon>Thermodesulfobacteria</taxon>
        <taxon>Thermodesulfobacteriales</taxon>
        <taxon>Thermodesulfobacteriaceae</taxon>
        <taxon>Thermodesulfobacterium</taxon>
    </lineage>
</organism>
<dbReference type="HOGENOM" id="CLU_1383601_0_0_0"/>
<accession>A0A075WRJ6</accession>
<proteinExistence type="predicted"/>
<gene>
    <name evidence="1" type="ORF">HL41_01410</name>
</gene>